<reference evidence="2 3" key="1">
    <citation type="submission" date="2020-02" db="EMBL/GenBank/DDBJ databases">
        <title>Genomic and physiological characterization of two novel Nitrospinaceae genera.</title>
        <authorList>
            <person name="Mueller A.J."/>
            <person name="Jung M.-Y."/>
            <person name="Strachan C.R."/>
            <person name="Herbold C.W."/>
            <person name="Kirkegaard R.H."/>
            <person name="Daims H."/>
        </authorList>
    </citation>
    <scope>NUCLEOTIDE SEQUENCE [LARGE SCALE GENOMIC DNA]</scope>
    <source>
        <strain evidence="2">EB</strain>
    </source>
</reference>
<evidence type="ECO:0000313" key="3">
    <source>
        <dbReference type="Proteomes" id="UP000594688"/>
    </source>
</evidence>
<dbReference type="KEGG" id="nli:G3M70_02900"/>
<accession>A0A7T0FYU9</accession>
<organism evidence="2 3">
    <name type="scientific">Candidatus Nitronauta litoralis</name>
    <dbReference type="NCBI Taxonomy" id="2705533"/>
    <lineage>
        <taxon>Bacteria</taxon>
        <taxon>Pseudomonadati</taxon>
        <taxon>Nitrospinota/Tectimicrobiota group</taxon>
        <taxon>Nitrospinota</taxon>
        <taxon>Nitrospinia</taxon>
        <taxon>Nitrospinales</taxon>
        <taxon>Nitrospinaceae</taxon>
        <taxon>Candidatus Nitronauta</taxon>
    </lineage>
</organism>
<name>A0A7T0FYU9_9BACT</name>
<feature type="signal peptide" evidence="1">
    <location>
        <begin position="1"/>
        <end position="34"/>
    </location>
</feature>
<sequence>MHVEADSSSHSFKRFFKTLLIAGVLFTFAGSVQAEGPAVSSINGKIEGFGGAANDNASGGGAASIALPLPKLKKFGVQLDALGGKFNTLETAAGGLHMFWRDPEKGLLGGTYNYTDFDIGVMHRAGTEGEYYWGDFTFAANAGWQSGDNVPNSGYGGVSFSAYITEYFMLQAGFQHAWDTSLGYIEAEWQPDLGIAPGLSVFANLAGAKNDYEHAMMGVRYYFGSEKSIMKRHREDDPANNLFLGSTIVGSALRQINILKAKESLRVLKNFFERFKKTGDTFHPGTSQAGGNTIVISQGTGVTTVTITNLITGEVAIITIPTAP</sequence>
<evidence type="ECO:0000256" key="1">
    <source>
        <dbReference type="SAM" id="SignalP"/>
    </source>
</evidence>
<dbReference type="Proteomes" id="UP000594688">
    <property type="component" value="Chromosome"/>
</dbReference>
<dbReference type="EMBL" id="CP048685">
    <property type="protein sequence ID" value="QPJ60890.1"/>
    <property type="molecule type" value="Genomic_DNA"/>
</dbReference>
<protein>
    <submittedName>
        <fullName evidence="2">Uncharacterized protein</fullName>
    </submittedName>
</protein>
<proteinExistence type="predicted"/>
<feature type="chain" id="PRO_5032651298" evidence="1">
    <location>
        <begin position="35"/>
        <end position="324"/>
    </location>
</feature>
<keyword evidence="1" id="KW-0732">Signal</keyword>
<dbReference type="AlphaFoldDB" id="A0A7T0FYU9"/>
<gene>
    <name evidence="2" type="ORF">G3M70_02900</name>
</gene>
<evidence type="ECO:0000313" key="2">
    <source>
        <dbReference type="EMBL" id="QPJ60890.1"/>
    </source>
</evidence>